<accession>A0AA42CTG0</accession>
<gene>
    <name evidence="11" type="primary">aroK</name>
    <name evidence="12" type="ORF">NEE01_05990</name>
</gene>
<dbReference type="AlphaFoldDB" id="A0AA42CTG0"/>
<evidence type="ECO:0000256" key="7">
    <source>
        <dbReference type="ARBA" id="ARBA00022777"/>
    </source>
</evidence>
<keyword evidence="11" id="KW-0479">Metal-binding</keyword>
<evidence type="ECO:0000256" key="5">
    <source>
        <dbReference type="ARBA" id="ARBA00022679"/>
    </source>
</evidence>
<dbReference type="PROSITE" id="PS01128">
    <property type="entry name" value="SHIKIMATE_KINASE"/>
    <property type="match status" value="1"/>
</dbReference>
<dbReference type="CDD" id="cd00464">
    <property type="entry name" value="SK"/>
    <property type="match status" value="1"/>
</dbReference>
<evidence type="ECO:0000256" key="10">
    <source>
        <dbReference type="ARBA" id="ARBA00048567"/>
    </source>
</evidence>
<dbReference type="GO" id="GO:0004765">
    <property type="term" value="F:shikimate kinase activity"/>
    <property type="evidence" value="ECO:0007669"/>
    <property type="project" value="UniProtKB-UniRule"/>
</dbReference>
<comment type="pathway">
    <text evidence="1 11">Metabolic intermediate biosynthesis; chorismate biosynthesis; chorismate from D-erythrose 4-phosphate and phosphoenolpyruvate: step 5/7.</text>
</comment>
<comment type="subunit">
    <text evidence="11">Monomer.</text>
</comment>
<evidence type="ECO:0000256" key="6">
    <source>
        <dbReference type="ARBA" id="ARBA00022741"/>
    </source>
</evidence>
<comment type="subcellular location">
    <subcellularLocation>
        <location evidence="11">Cytoplasm</location>
    </subcellularLocation>
</comment>
<comment type="similarity">
    <text evidence="2 11">Belongs to the shikimate kinase family.</text>
</comment>
<evidence type="ECO:0000256" key="4">
    <source>
        <dbReference type="ARBA" id="ARBA00022605"/>
    </source>
</evidence>
<dbReference type="GO" id="GO:0008652">
    <property type="term" value="P:amino acid biosynthetic process"/>
    <property type="evidence" value="ECO:0007669"/>
    <property type="project" value="UniProtKB-KW"/>
</dbReference>
<dbReference type="HAMAP" id="MF_00109">
    <property type="entry name" value="Shikimate_kinase"/>
    <property type="match status" value="1"/>
</dbReference>
<keyword evidence="13" id="KW-1185">Reference proteome</keyword>
<dbReference type="GO" id="GO:0000287">
    <property type="term" value="F:magnesium ion binding"/>
    <property type="evidence" value="ECO:0007669"/>
    <property type="project" value="UniProtKB-UniRule"/>
</dbReference>
<dbReference type="Gene3D" id="3.40.50.300">
    <property type="entry name" value="P-loop containing nucleotide triphosphate hydrolases"/>
    <property type="match status" value="1"/>
</dbReference>
<dbReference type="Pfam" id="PF01202">
    <property type="entry name" value="SKI"/>
    <property type="match status" value="1"/>
</dbReference>
<keyword evidence="9 11" id="KW-0057">Aromatic amino acid biosynthesis</keyword>
<keyword evidence="11" id="KW-0963">Cytoplasm</keyword>
<keyword evidence="5 11" id="KW-0808">Transferase</keyword>
<evidence type="ECO:0000256" key="8">
    <source>
        <dbReference type="ARBA" id="ARBA00022840"/>
    </source>
</evidence>
<keyword evidence="8 11" id="KW-0067">ATP-binding</keyword>
<evidence type="ECO:0000313" key="12">
    <source>
        <dbReference type="EMBL" id="MCW6534336.1"/>
    </source>
</evidence>
<keyword evidence="7 11" id="KW-0418">Kinase</keyword>
<evidence type="ECO:0000256" key="3">
    <source>
        <dbReference type="ARBA" id="ARBA00012154"/>
    </source>
</evidence>
<organism evidence="12 13">
    <name type="scientific">Sphingomonas lycopersici</name>
    <dbReference type="NCBI Taxonomy" id="2951807"/>
    <lineage>
        <taxon>Bacteria</taxon>
        <taxon>Pseudomonadati</taxon>
        <taxon>Pseudomonadota</taxon>
        <taxon>Alphaproteobacteria</taxon>
        <taxon>Sphingomonadales</taxon>
        <taxon>Sphingomonadaceae</taxon>
        <taxon>Sphingomonas</taxon>
    </lineage>
</organism>
<comment type="caution">
    <text evidence="11">Lacks conserved residue(s) required for the propagation of feature annotation.</text>
</comment>
<dbReference type="InterPro" id="IPR000623">
    <property type="entry name" value="Shikimate_kinase/TSH1"/>
</dbReference>
<feature type="binding site" evidence="11">
    <location>
        <position position="46"/>
    </location>
    <ligand>
        <name>substrate</name>
    </ligand>
</feature>
<feature type="binding site" evidence="11">
    <location>
        <position position="28"/>
    </location>
    <ligand>
        <name>Mg(2+)</name>
        <dbReference type="ChEBI" id="CHEBI:18420"/>
    </ligand>
</feature>
<protein>
    <recommendedName>
        <fullName evidence="3 11">Shikimate kinase</fullName>
        <shortName evidence="11">SK</shortName>
        <ecNumber evidence="3 11">2.7.1.71</ecNumber>
    </recommendedName>
</protein>
<dbReference type="InterPro" id="IPR031322">
    <property type="entry name" value="Shikimate/glucono_kinase"/>
</dbReference>
<sequence length="180" mass="19416">MLQSPEPASPIWTGQPIVLIGLMGAGKSTVGRRLATRLGVPFVDADTEIEQAAGMTIAEIFAAYGEQYFRDGERRVIARLMDGSPKVIATGGGAFVNEETRALILAEALAIWLDASIDVLVERVRKRGHRPLLVGKDPAKVLRELAAVRNPLYAQAPIRVPSNNVPHDMTVKAILEAIGK</sequence>
<name>A0AA42CTG0_9SPHN</name>
<dbReference type="RefSeq" id="WP_265268269.1">
    <property type="nucleotide sequence ID" value="NZ_JANFAU010000002.1"/>
</dbReference>
<dbReference type="GO" id="GO:0009073">
    <property type="term" value="P:aromatic amino acid family biosynthetic process"/>
    <property type="evidence" value="ECO:0007669"/>
    <property type="project" value="UniProtKB-KW"/>
</dbReference>
<feature type="binding site" evidence="11">
    <location>
        <position position="92"/>
    </location>
    <ligand>
        <name>substrate</name>
    </ligand>
</feature>
<evidence type="ECO:0000256" key="11">
    <source>
        <dbReference type="HAMAP-Rule" id="MF_00109"/>
    </source>
</evidence>
<comment type="cofactor">
    <cofactor evidence="11">
        <name>Mg(2+)</name>
        <dbReference type="ChEBI" id="CHEBI:18420"/>
    </cofactor>
    <text evidence="11">Binds 1 Mg(2+) ion per subunit.</text>
</comment>
<proteinExistence type="inferred from homology"/>
<dbReference type="PANTHER" id="PTHR21087:SF16">
    <property type="entry name" value="SHIKIMATE KINASE 1, CHLOROPLASTIC"/>
    <property type="match status" value="1"/>
</dbReference>
<dbReference type="SUPFAM" id="SSF52540">
    <property type="entry name" value="P-loop containing nucleoside triphosphate hydrolases"/>
    <property type="match status" value="1"/>
</dbReference>
<evidence type="ECO:0000313" key="13">
    <source>
        <dbReference type="Proteomes" id="UP001165565"/>
    </source>
</evidence>
<dbReference type="GO" id="GO:0009423">
    <property type="term" value="P:chorismate biosynthetic process"/>
    <property type="evidence" value="ECO:0007669"/>
    <property type="project" value="UniProtKB-UniRule"/>
</dbReference>
<feature type="binding site" evidence="11">
    <location>
        <position position="70"/>
    </location>
    <ligand>
        <name>substrate</name>
    </ligand>
</feature>
<evidence type="ECO:0000256" key="1">
    <source>
        <dbReference type="ARBA" id="ARBA00004842"/>
    </source>
</evidence>
<keyword evidence="11" id="KW-0460">Magnesium</keyword>
<dbReference type="GO" id="GO:0005524">
    <property type="term" value="F:ATP binding"/>
    <property type="evidence" value="ECO:0007669"/>
    <property type="project" value="UniProtKB-UniRule"/>
</dbReference>
<comment type="function">
    <text evidence="11">Catalyzes the specific phosphorylation of the 3-hydroxyl group of shikimic acid using ATP as a cosubstrate.</text>
</comment>
<dbReference type="InterPro" id="IPR023000">
    <property type="entry name" value="Shikimate_kinase_CS"/>
</dbReference>
<reference evidence="12" key="1">
    <citation type="submission" date="2022-06" db="EMBL/GenBank/DDBJ databases">
        <title>Sphingomonas sp. nov. isolated from rhizosphere soil of tomato.</title>
        <authorList>
            <person name="Dong H."/>
            <person name="Gao R."/>
        </authorList>
    </citation>
    <scope>NUCLEOTIDE SEQUENCE</scope>
    <source>
        <strain evidence="12">MMSM24</strain>
    </source>
</reference>
<dbReference type="EMBL" id="JANFAV010000003">
    <property type="protein sequence ID" value="MCW6534336.1"/>
    <property type="molecule type" value="Genomic_DNA"/>
</dbReference>
<feature type="binding site" evidence="11">
    <location>
        <position position="149"/>
    </location>
    <ligand>
        <name>substrate</name>
    </ligand>
</feature>
<dbReference type="PRINTS" id="PR01100">
    <property type="entry name" value="SHIKIMTKNASE"/>
</dbReference>
<feature type="binding site" evidence="11">
    <location>
        <position position="130"/>
    </location>
    <ligand>
        <name>ATP</name>
        <dbReference type="ChEBI" id="CHEBI:30616"/>
    </ligand>
</feature>
<dbReference type="Proteomes" id="UP001165565">
    <property type="component" value="Unassembled WGS sequence"/>
</dbReference>
<keyword evidence="4 11" id="KW-0028">Amino-acid biosynthesis</keyword>
<evidence type="ECO:0000256" key="9">
    <source>
        <dbReference type="ARBA" id="ARBA00023141"/>
    </source>
</evidence>
<dbReference type="EC" id="2.7.1.71" evidence="3 11"/>
<dbReference type="PANTHER" id="PTHR21087">
    <property type="entry name" value="SHIKIMATE KINASE"/>
    <property type="match status" value="1"/>
</dbReference>
<dbReference type="NCBIfam" id="NF010552">
    <property type="entry name" value="PRK13946.1"/>
    <property type="match status" value="1"/>
</dbReference>
<comment type="caution">
    <text evidence="12">The sequence shown here is derived from an EMBL/GenBank/DDBJ whole genome shotgun (WGS) entry which is preliminary data.</text>
</comment>
<evidence type="ECO:0000256" key="2">
    <source>
        <dbReference type="ARBA" id="ARBA00006997"/>
    </source>
</evidence>
<keyword evidence="6 11" id="KW-0547">Nucleotide-binding</keyword>
<feature type="binding site" evidence="11">
    <location>
        <begin position="24"/>
        <end position="29"/>
    </location>
    <ligand>
        <name>ATP</name>
        <dbReference type="ChEBI" id="CHEBI:30616"/>
    </ligand>
</feature>
<dbReference type="InterPro" id="IPR027417">
    <property type="entry name" value="P-loop_NTPase"/>
</dbReference>
<dbReference type="GO" id="GO:0005829">
    <property type="term" value="C:cytosol"/>
    <property type="evidence" value="ECO:0007669"/>
    <property type="project" value="TreeGrafter"/>
</dbReference>
<comment type="catalytic activity">
    <reaction evidence="10 11">
        <text>shikimate + ATP = 3-phosphoshikimate + ADP + H(+)</text>
        <dbReference type="Rhea" id="RHEA:13121"/>
        <dbReference type="ChEBI" id="CHEBI:15378"/>
        <dbReference type="ChEBI" id="CHEBI:30616"/>
        <dbReference type="ChEBI" id="CHEBI:36208"/>
        <dbReference type="ChEBI" id="CHEBI:145989"/>
        <dbReference type="ChEBI" id="CHEBI:456216"/>
        <dbReference type="EC" id="2.7.1.71"/>
    </reaction>
</comment>